<gene>
    <name evidence="2" type="ORF">B1A_16020</name>
</gene>
<feature type="domain" description="GAF" evidence="1">
    <location>
        <begin position="23"/>
        <end position="157"/>
    </location>
</feature>
<dbReference type="SMART" id="SM00065">
    <property type="entry name" value="GAF"/>
    <property type="match status" value="1"/>
</dbReference>
<comment type="caution">
    <text evidence="2">The sequence shown here is derived from an EMBL/GenBank/DDBJ whole genome shotgun (WGS) entry which is preliminary data.</text>
</comment>
<dbReference type="InterPro" id="IPR003018">
    <property type="entry name" value="GAF"/>
</dbReference>
<name>T1AIX2_9ZZZZ</name>
<reference evidence="2" key="1">
    <citation type="submission" date="2013-08" db="EMBL/GenBank/DDBJ databases">
        <authorList>
            <person name="Mendez C."/>
            <person name="Richter M."/>
            <person name="Ferrer M."/>
            <person name="Sanchez J."/>
        </authorList>
    </citation>
    <scope>NUCLEOTIDE SEQUENCE</scope>
</reference>
<protein>
    <submittedName>
        <fullName evidence="2">Transcriptional regulator, NifA subfamily, Fis Family</fullName>
    </submittedName>
</protein>
<feature type="non-terminal residue" evidence="2">
    <location>
        <position position="157"/>
    </location>
</feature>
<dbReference type="AlphaFoldDB" id="T1AIX2"/>
<dbReference type="Pfam" id="PF01590">
    <property type="entry name" value="GAF"/>
    <property type="match status" value="1"/>
</dbReference>
<proteinExistence type="predicted"/>
<evidence type="ECO:0000313" key="2">
    <source>
        <dbReference type="EMBL" id="EQD41950.1"/>
    </source>
</evidence>
<dbReference type="InterPro" id="IPR029016">
    <property type="entry name" value="GAF-like_dom_sf"/>
</dbReference>
<evidence type="ECO:0000259" key="1">
    <source>
        <dbReference type="SMART" id="SM00065"/>
    </source>
</evidence>
<sequence length="157" mass="17040">MGRAELELTILTEIGRVLSSGLDLHAVFDQTMRVLADRLGMERGSMVLLDSTTGKLRIEAALGLTVNEIQRGRYDIGEGITGQVVATGKPRVVEDISKEIQFLNRTGARIAVPGRVTSFICVPILMESKACGALSVDKQFVDVDTLANDQRLLEIIA</sequence>
<dbReference type="EMBL" id="AUZX01011773">
    <property type="protein sequence ID" value="EQD41950.1"/>
    <property type="molecule type" value="Genomic_DNA"/>
</dbReference>
<organism evidence="2">
    <name type="scientific">mine drainage metagenome</name>
    <dbReference type="NCBI Taxonomy" id="410659"/>
    <lineage>
        <taxon>unclassified sequences</taxon>
        <taxon>metagenomes</taxon>
        <taxon>ecological metagenomes</taxon>
    </lineage>
</organism>
<accession>T1AIX2</accession>
<dbReference type="SUPFAM" id="SSF55781">
    <property type="entry name" value="GAF domain-like"/>
    <property type="match status" value="1"/>
</dbReference>
<dbReference type="Gene3D" id="3.30.450.40">
    <property type="match status" value="1"/>
</dbReference>
<reference evidence="2" key="2">
    <citation type="journal article" date="2014" name="ISME J.">
        <title>Microbial stratification in low pH oxic and suboxic macroscopic growths along an acid mine drainage.</title>
        <authorList>
            <person name="Mendez-Garcia C."/>
            <person name="Mesa V."/>
            <person name="Sprenger R.R."/>
            <person name="Richter M."/>
            <person name="Diez M.S."/>
            <person name="Solano J."/>
            <person name="Bargiela R."/>
            <person name="Golyshina O.V."/>
            <person name="Manteca A."/>
            <person name="Ramos J.L."/>
            <person name="Gallego J.R."/>
            <person name="Llorente I."/>
            <person name="Martins Dos Santos V.A."/>
            <person name="Jensen O.N."/>
            <person name="Pelaez A.I."/>
            <person name="Sanchez J."/>
            <person name="Ferrer M."/>
        </authorList>
    </citation>
    <scope>NUCLEOTIDE SEQUENCE</scope>
</reference>